<proteinExistence type="predicted"/>
<accession>A0ABR3JGF3</accession>
<organism evidence="2 3">
    <name type="scientific">Hohenbuehelia grisea</name>
    <dbReference type="NCBI Taxonomy" id="104357"/>
    <lineage>
        <taxon>Eukaryota</taxon>
        <taxon>Fungi</taxon>
        <taxon>Dikarya</taxon>
        <taxon>Basidiomycota</taxon>
        <taxon>Agaricomycotina</taxon>
        <taxon>Agaricomycetes</taxon>
        <taxon>Agaricomycetidae</taxon>
        <taxon>Agaricales</taxon>
        <taxon>Pleurotineae</taxon>
        <taxon>Pleurotaceae</taxon>
        <taxon>Hohenbuehelia</taxon>
    </lineage>
</organism>
<gene>
    <name evidence="2" type="ORF">HGRIS_003567</name>
</gene>
<name>A0ABR3JGF3_9AGAR</name>
<evidence type="ECO:0000313" key="2">
    <source>
        <dbReference type="EMBL" id="KAL0954607.1"/>
    </source>
</evidence>
<evidence type="ECO:0000256" key="1">
    <source>
        <dbReference type="SAM" id="MobiDB-lite"/>
    </source>
</evidence>
<reference evidence="3" key="1">
    <citation type="submission" date="2024-06" db="EMBL/GenBank/DDBJ databases">
        <title>Multi-omics analyses provide insights into the biosynthesis of the anticancer antibiotic pleurotin in Hohenbuehelia grisea.</title>
        <authorList>
            <person name="Weaver J.A."/>
            <person name="Alberti F."/>
        </authorList>
    </citation>
    <scope>NUCLEOTIDE SEQUENCE [LARGE SCALE GENOMIC DNA]</scope>
    <source>
        <strain evidence="3">T-177</strain>
    </source>
</reference>
<feature type="region of interest" description="Disordered" evidence="1">
    <location>
        <begin position="48"/>
        <end position="86"/>
    </location>
</feature>
<comment type="caution">
    <text evidence="2">The sequence shown here is derived from an EMBL/GenBank/DDBJ whole genome shotgun (WGS) entry which is preliminary data.</text>
</comment>
<sequence>MVTVIWLRAPGSLMEFALPYGLCLPAIVTTRMLLNLREVIHPVDETEVSGPIEFGDPPKSTSYEELDTTTAPPSGSNDHWREWGRA</sequence>
<feature type="compositionally biased region" description="Polar residues" evidence="1">
    <location>
        <begin position="59"/>
        <end position="77"/>
    </location>
</feature>
<dbReference type="Proteomes" id="UP001556367">
    <property type="component" value="Unassembled WGS sequence"/>
</dbReference>
<protein>
    <submittedName>
        <fullName evidence="2">Uncharacterized protein</fullName>
    </submittedName>
</protein>
<keyword evidence="3" id="KW-1185">Reference proteome</keyword>
<dbReference type="EMBL" id="JASNQZ010000007">
    <property type="protein sequence ID" value="KAL0954607.1"/>
    <property type="molecule type" value="Genomic_DNA"/>
</dbReference>
<evidence type="ECO:0000313" key="3">
    <source>
        <dbReference type="Proteomes" id="UP001556367"/>
    </source>
</evidence>